<feature type="transmembrane region" description="Helical" evidence="1">
    <location>
        <begin position="40"/>
        <end position="59"/>
    </location>
</feature>
<protein>
    <submittedName>
        <fullName evidence="2">p9 protein</fullName>
    </submittedName>
</protein>
<sequence length="76" mass="8676">MVTNSGLVSGPTRGGVIPTILGLFDVPIRPHKNIYEISGFFNMLILCVLIFLFLNRFLLRFRSNGYIIRDNRFDSV</sequence>
<keyword evidence="1" id="KW-0812">Transmembrane</keyword>
<dbReference type="EMBL" id="LC100132">
    <property type="protein sequence ID" value="BAV38106.1"/>
    <property type="molecule type" value="Genomic_RNA"/>
</dbReference>
<reference evidence="2" key="1">
    <citation type="submission" date="2015-11" db="EMBL/GenBank/DDBJ databases">
        <title>Nucleotide Sequences of a new isolate of Beet pseudo-yellows virus (BPYV) from Cucumber suggests host adaptation function of RNA 1.</title>
        <authorList>
            <person name="Akhter M.S."/>
            <person name="Bhor S.A."/>
            <person name="Nao M."/>
            <person name="Sekine K.-T."/>
            <person name="Yaeno T."/>
            <person name="Yamaoka N."/>
            <person name="Nishiguchi M."/>
            <person name="Kobayashi K."/>
        </authorList>
    </citation>
    <scope>NUCLEOTIDE SEQUENCE</scope>
    <source>
        <strain evidence="2">MI</strain>
    </source>
</reference>
<keyword evidence="1" id="KW-0472">Membrane</keyword>
<keyword evidence="1" id="KW-1133">Transmembrane helix</keyword>
<evidence type="ECO:0000313" key="2">
    <source>
        <dbReference type="EMBL" id="BAV38106.1"/>
    </source>
</evidence>
<organism evidence="2">
    <name type="scientific">Beet pseudoyellows virus</name>
    <dbReference type="NCBI Taxonomy" id="72750"/>
    <lineage>
        <taxon>Viruses</taxon>
        <taxon>Riboviria</taxon>
        <taxon>Orthornavirae</taxon>
        <taxon>Kitrinoviricota</taxon>
        <taxon>Alsuviricetes</taxon>
        <taxon>Martellivirales</taxon>
        <taxon>Closteroviridae</taxon>
        <taxon>Crinivirus</taxon>
        <taxon>Crinivirus pseudobetae</taxon>
    </lineage>
</organism>
<name>A0A1B4XTG9_9CLOS</name>
<proteinExistence type="predicted"/>
<accession>A0A1B4XTG9</accession>
<evidence type="ECO:0000256" key="1">
    <source>
        <dbReference type="SAM" id="Phobius"/>
    </source>
</evidence>
<gene>
    <name evidence="2" type="primary">p9</name>
</gene>